<name>A0A1Z3HN75_9CYAN</name>
<sequence>MRKATIVRATRDRQLEISPEIQAQLNRGDEYLIWQSGDSIHLQKIHKPSSFEDLMARVDALGPDPDQLNMEEITNLVKEVRRDMQQSNHQE</sequence>
<protein>
    <recommendedName>
        <fullName evidence="3">SpoVT-AbrB domain-containing protein</fullName>
    </recommendedName>
</protein>
<dbReference type="EMBL" id="CP021983">
    <property type="protein sequence ID" value="ASC71716.1"/>
    <property type="molecule type" value="Genomic_DNA"/>
</dbReference>
<organism evidence="1 2">
    <name type="scientific">Halomicronema hongdechloris C2206</name>
    <dbReference type="NCBI Taxonomy" id="1641165"/>
    <lineage>
        <taxon>Bacteria</taxon>
        <taxon>Bacillati</taxon>
        <taxon>Cyanobacteriota</taxon>
        <taxon>Cyanophyceae</taxon>
        <taxon>Nodosilineales</taxon>
        <taxon>Nodosilineaceae</taxon>
        <taxon>Halomicronema</taxon>
    </lineage>
</organism>
<dbReference type="KEGG" id="hhg:XM38_026700"/>
<keyword evidence="2" id="KW-1185">Reference proteome</keyword>
<dbReference type="OrthoDB" id="462559at2"/>
<evidence type="ECO:0008006" key="3">
    <source>
        <dbReference type="Google" id="ProtNLM"/>
    </source>
</evidence>
<evidence type="ECO:0000313" key="1">
    <source>
        <dbReference type="EMBL" id="ASC71716.1"/>
    </source>
</evidence>
<dbReference type="RefSeq" id="WP_088430040.1">
    <property type="nucleotide sequence ID" value="NZ_CP021983.2"/>
</dbReference>
<evidence type="ECO:0000313" key="2">
    <source>
        <dbReference type="Proteomes" id="UP000191901"/>
    </source>
</evidence>
<gene>
    <name evidence="1" type="ORF">XM38_026700</name>
</gene>
<accession>A0A1Z3HN75</accession>
<reference evidence="1 2" key="1">
    <citation type="journal article" date="2016" name="Biochim. Biophys. Acta">
        <title>Characterization of red-shifted phycobilisomes isolated from the chlorophyll f-containing cyanobacterium Halomicronema hongdechloris.</title>
        <authorList>
            <person name="Li Y."/>
            <person name="Lin Y."/>
            <person name="Garvey C.J."/>
            <person name="Birch D."/>
            <person name="Corkery R.W."/>
            <person name="Loughlin P.C."/>
            <person name="Scheer H."/>
            <person name="Willows R.D."/>
            <person name="Chen M."/>
        </authorList>
    </citation>
    <scope>NUCLEOTIDE SEQUENCE [LARGE SCALE GENOMIC DNA]</scope>
    <source>
        <strain evidence="1 2">C2206</strain>
    </source>
</reference>
<dbReference type="STRING" id="1641165.XM38_14340"/>
<dbReference type="Proteomes" id="UP000191901">
    <property type="component" value="Chromosome"/>
</dbReference>
<dbReference type="AlphaFoldDB" id="A0A1Z3HN75"/>
<proteinExistence type="predicted"/>